<evidence type="ECO:0000313" key="4">
    <source>
        <dbReference type="EMBL" id="KAD4178415.1"/>
    </source>
</evidence>
<gene>
    <name evidence="4" type="ORF">E3N88_27006</name>
</gene>
<evidence type="ECO:0000259" key="3">
    <source>
        <dbReference type="PROSITE" id="PS50102"/>
    </source>
</evidence>
<feature type="region of interest" description="Disordered" evidence="2">
    <location>
        <begin position="1"/>
        <end position="26"/>
    </location>
</feature>
<organism evidence="4 5">
    <name type="scientific">Mikania micrantha</name>
    <name type="common">bitter vine</name>
    <dbReference type="NCBI Taxonomy" id="192012"/>
    <lineage>
        <taxon>Eukaryota</taxon>
        <taxon>Viridiplantae</taxon>
        <taxon>Streptophyta</taxon>
        <taxon>Embryophyta</taxon>
        <taxon>Tracheophyta</taxon>
        <taxon>Spermatophyta</taxon>
        <taxon>Magnoliopsida</taxon>
        <taxon>eudicotyledons</taxon>
        <taxon>Gunneridae</taxon>
        <taxon>Pentapetalae</taxon>
        <taxon>asterids</taxon>
        <taxon>campanulids</taxon>
        <taxon>Asterales</taxon>
        <taxon>Asteraceae</taxon>
        <taxon>Asteroideae</taxon>
        <taxon>Heliantheae alliance</taxon>
        <taxon>Eupatorieae</taxon>
        <taxon>Mikania</taxon>
    </lineage>
</organism>
<dbReference type="InterPro" id="IPR000504">
    <property type="entry name" value="RRM_dom"/>
</dbReference>
<dbReference type="EMBL" id="SZYD01000014">
    <property type="protein sequence ID" value="KAD4178415.1"/>
    <property type="molecule type" value="Genomic_DNA"/>
</dbReference>
<protein>
    <recommendedName>
        <fullName evidence="3">RRM domain-containing protein</fullName>
    </recommendedName>
</protein>
<keyword evidence="1" id="KW-0694">RNA-binding</keyword>
<evidence type="ECO:0000256" key="1">
    <source>
        <dbReference type="PROSITE-ProRule" id="PRU00176"/>
    </source>
</evidence>
<keyword evidence="5" id="KW-1185">Reference proteome</keyword>
<dbReference type="SMART" id="SM00360">
    <property type="entry name" value="RRM"/>
    <property type="match status" value="1"/>
</dbReference>
<comment type="caution">
    <text evidence="4">The sequence shown here is derived from an EMBL/GenBank/DDBJ whole genome shotgun (WGS) entry which is preliminary data.</text>
</comment>
<dbReference type="OrthoDB" id="1750209at2759"/>
<name>A0A5N6MYA9_9ASTR</name>
<sequence>MAREDDEEGWQQVQRKGARGNQIHRSTYRKSIPYPNTTFFVSNLPEGCTADNLRSVFKEFGEVLDAYVAAKKDKLGNVFGFVRFPSMKDSKQMEEKLKNVVMGHLKVTVNLAKYDRNGEKDDSKENHFYKRPLVPQNRTYAAHQQRYVGGLYVMISFKYKDDAVSVIREPRLWDEWFSKLHAWEGNSIPYERIAWIKVFGVPLQLWDPKVINQIGERVGKVLMKSEASTDDSNLSIDCMAVLVSDGKPIQERITLR</sequence>
<accession>A0A5N6MYA9</accession>
<dbReference type="InterPro" id="IPR012677">
    <property type="entry name" value="Nucleotide-bd_a/b_plait_sf"/>
</dbReference>
<dbReference type="PROSITE" id="PS50102">
    <property type="entry name" value="RRM"/>
    <property type="match status" value="1"/>
</dbReference>
<dbReference type="PANTHER" id="PTHR34427:SF5">
    <property type="entry name" value="DUF4283 DOMAIN-CONTAINING PROTEIN"/>
    <property type="match status" value="1"/>
</dbReference>
<dbReference type="CDD" id="cd00590">
    <property type="entry name" value="RRM_SF"/>
    <property type="match status" value="1"/>
</dbReference>
<dbReference type="SUPFAM" id="SSF54928">
    <property type="entry name" value="RNA-binding domain, RBD"/>
    <property type="match status" value="1"/>
</dbReference>
<dbReference type="AlphaFoldDB" id="A0A5N6MYA9"/>
<dbReference type="InterPro" id="IPR035979">
    <property type="entry name" value="RBD_domain_sf"/>
</dbReference>
<dbReference type="Gene3D" id="3.30.70.330">
    <property type="match status" value="1"/>
</dbReference>
<evidence type="ECO:0000256" key="2">
    <source>
        <dbReference type="SAM" id="MobiDB-lite"/>
    </source>
</evidence>
<evidence type="ECO:0000313" key="5">
    <source>
        <dbReference type="Proteomes" id="UP000326396"/>
    </source>
</evidence>
<dbReference type="Pfam" id="PF00076">
    <property type="entry name" value="RRM_1"/>
    <property type="match status" value="1"/>
</dbReference>
<dbReference type="PANTHER" id="PTHR34427">
    <property type="entry name" value="DUF4283 DOMAIN PROTEIN"/>
    <property type="match status" value="1"/>
</dbReference>
<proteinExistence type="predicted"/>
<feature type="domain" description="RRM" evidence="3">
    <location>
        <begin position="37"/>
        <end position="114"/>
    </location>
</feature>
<dbReference type="GO" id="GO:0003723">
    <property type="term" value="F:RNA binding"/>
    <property type="evidence" value="ECO:0007669"/>
    <property type="project" value="UniProtKB-UniRule"/>
</dbReference>
<reference evidence="4 5" key="1">
    <citation type="submission" date="2019-05" db="EMBL/GenBank/DDBJ databases">
        <title>Mikania micrantha, genome provides insights into the molecular mechanism of rapid growth.</title>
        <authorList>
            <person name="Liu B."/>
        </authorList>
    </citation>
    <scope>NUCLEOTIDE SEQUENCE [LARGE SCALE GENOMIC DNA]</scope>
    <source>
        <strain evidence="4">NLD-2019</strain>
        <tissue evidence="4">Leaf</tissue>
    </source>
</reference>
<dbReference type="Proteomes" id="UP000326396">
    <property type="component" value="Linkage Group LG4"/>
</dbReference>